<protein>
    <submittedName>
        <fullName evidence="6">Methionine--tRNA ligase</fullName>
        <ecNumber evidence="6">6.1.1.10</ecNumber>
    </submittedName>
    <submittedName>
        <fullName evidence="5">tRNA-binding protein</fullName>
    </submittedName>
</protein>
<dbReference type="Gene3D" id="1.20.1440.150">
    <property type="match status" value="1"/>
</dbReference>
<dbReference type="EMBL" id="LWMS01000048">
    <property type="protein sequence ID" value="PWL07544.1"/>
    <property type="molecule type" value="Genomic_DNA"/>
</dbReference>
<dbReference type="Gene3D" id="2.40.50.140">
    <property type="entry name" value="Nucleic acid-binding proteins"/>
    <property type="match status" value="1"/>
</dbReference>
<evidence type="ECO:0000256" key="3">
    <source>
        <dbReference type="PROSITE-ProRule" id="PRU00209"/>
    </source>
</evidence>
<sequence>MWDTSKDYRLKVAEKSIEDFIRVVEGSNLRGSWNKKKVRLLAKDMNPDIQTLYYSYITPAEMAQTPQMESLLNSIDEIIENLGGEDYSKKFQAELNREEREKIELPLSKMKFFFNTFRGLPDRLRLGEVDDPVMGVDIKVGELVSVSKHPRTDNLMVCNVNLGSRAITVITNDLSVKDNDRVAVALLPPTAFMGISSEGMFLGAGEGILKDVEGDLGALPQHFDVAALNETRNMVDQYLKD</sequence>
<name>A0A2A2HCB2_9EURY</name>
<evidence type="ECO:0000313" key="6">
    <source>
        <dbReference type="EMBL" id="PWL07544.1"/>
    </source>
</evidence>
<dbReference type="PROSITE" id="PS50886">
    <property type="entry name" value="TRBD"/>
    <property type="match status" value="1"/>
</dbReference>
<dbReference type="AlphaFoldDB" id="A0A2A2HCB2"/>
<dbReference type="InterPro" id="IPR012340">
    <property type="entry name" value="NA-bd_OB-fold"/>
</dbReference>
<dbReference type="SUPFAM" id="SSF50249">
    <property type="entry name" value="Nucleic acid-binding proteins"/>
    <property type="match status" value="1"/>
</dbReference>
<dbReference type="EC" id="6.1.1.10" evidence="6"/>
<dbReference type="InterPro" id="IPR041169">
    <property type="entry name" value="Alpha_helical"/>
</dbReference>
<dbReference type="RefSeq" id="WP_095608910.1">
    <property type="nucleotide sequence ID" value="NZ_LMVN01000023.1"/>
</dbReference>
<dbReference type="GO" id="GO:0004825">
    <property type="term" value="F:methionine-tRNA ligase activity"/>
    <property type="evidence" value="ECO:0007669"/>
    <property type="project" value="UniProtKB-EC"/>
</dbReference>
<evidence type="ECO:0000256" key="1">
    <source>
        <dbReference type="ARBA" id="ARBA00022555"/>
    </source>
</evidence>
<dbReference type="InterPro" id="IPR002547">
    <property type="entry name" value="tRNA-bd_dom"/>
</dbReference>
<dbReference type="Proteomes" id="UP000217528">
    <property type="component" value="Unassembled WGS sequence"/>
</dbReference>
<dbReference type="EMBL" id="LMVN01000023">
    <property type="protein sequence ID" value="PAV06988.1"/>
    <property type="molecule type" value="Genomic_DNA"/>
</dbReference>
<dbReference type="Pfam" id="PF18489">
    <property type="entry name" value="Alpha_Helical"/>
    <property type="match status" value="1"/>
</dbReference>
<gene>
    <name evidence="6" type="primary">metG_2</name>
    <name evidence="5" type="ORF">ASJ82_01785</name>
    <name evidence="6" type="ORF">MSCUN_16260</name>
</gene>
<evidence type="ECO:0000313" key="7">
    <source>
        <dbReference type="Proteomes" id="UP000217528"/>
    </source>
</evidence>
<organism evidence="5 7">
    <name type="scientific">Methanosphaera cuniculi</name>
    <dbReference type="NCBI Taxonomy" id="1077256"/>
    <lineage>
        <taxon>Archaea</taxon>
        <taxon>Methanobacteriati</taxon>
        <taxon>Methanobacteriota</taxon>
        <taxon>Methanomada group</taxon>
        <taxon>Methanobacteria</taxon>
        <taxon>Methanobacteriales</taxon>
        <taxon>Methanobacteriaceae</taxon>
        <taxon>Methanosphaera</taxon>
    </lineage>
</organism>
<keyword evidence="7" id="KW-1185">Reference proteome</keyword>
<evidence type="ECO:0000259" key="4">
    <source>
        <dbReference type="PROSITE" id="PS50886"/>
    </source>
</evidence>
<dbReference type="GO" id="GO:0000049">
    <property type="term" value="F:tRNA binding"/>
    <property type="evidence" value="ECO:0007669"/>
    <property type="project" value="UniProtKB-UniRule"/>
</dbReference>
<feature type="domain" description="TRNA-binding" evidence="4">
    <location>
        <begin position="132"/>
        <end position="232"/>
    </location>
</feature>
<reference evidence="5 7" key="2">
    <citation type="journal article" date="2017" name="BMC Genomics">
        <title>Genomic analysis of methanogenic archaea reveals a shift towards energy conservation.</title>
        <authorList>
            <person name="Gilmore S.P."/>
            <person name="Henske J.K."/>
            <person name="Sexton J.A."/>
            <person name="Solomon K.V."/>
            <person name="Seppala S."/>
            <person name="Yoo J.I."/>
            <person name="Huyett L.M."/>
            <person name="Pressman A."/>
            <person name="Cogan J.Z."/>
            <person name="Kivenson V."/>
            <person name="Peng X."/>
            <person name="Tan Y."/>
            <person name="Valentine D.L."/>
            <person name="O'Malley M.A."/>
        </authorList>
    </citation>
    <scope>NUCLEOTIDE SEQUENCE [LARGE SCALE GENOMIC DNA]</scope>
    <source>
        <strain evidence="5 7">1R-7</strain>
    </source>
</reference>
<keyword evidence="1 3" id="KW-0820">tRNA-binding</keyword>
<evidence type="ECO:0000313" key="5">
    <source>
        <dbReference type="EMBL" id="PAV06988.1"/>
    </source>
</evidence>
<keyword evidence="2 3" id="KW-0694">RNA-binding</keyword>
<comment type="caution">
    <text evidence="5">The sequence shown here is derived from an EMBL/GenBank/DDBJ whole genome shotgun (WGS) entry which is preliminary data.</text>
</comment>
<reference evidence="6 8" key="1">
    <citation type="submission" date="2016-04" db="EMBL/GenBank/DDBJ databases">
        <title>Genome sequence of Methanosphaera cuniculi DSM 4103.</title>
        <authorList>
            <person name="Poehlein A."/>
            <person name="Seedorf H."/>
            <person name="Daniel R."/>
        </authorList>
    </citation>
    <scope>NUCLEOTIDE SEQUENCE [LARGE SCALE GENOMIC DNA]</scope>
    <source>
        <strain evidence="6 8">DSM 4103</strain>
    </source>
</reference>
<keyword evidence="6" id="KW-0436">Ligase</keyword>
<evidence type="ECO:0000313" key="8">
    <source>
        <dbReference type="Proteomes" id="UP000246004"/>
    </source>
</evidence>
<dbReference type="Proteomes" id="UP000246004">
    <property type="component" value="Unassembled WGS sequence"/>
</dbReference>
<accession>A0A2A2HCB2</accession>
<dbReference type="OrthoDB" id="14546at2157"/>
<evidence type="ECO:0000256" key="2">
    <source>
        <dbReference type="ARBA" id="ARBA00022884"/>
    </source>
</evidence>
<dbReference type="Pfam" id="PF01588">
    <property type="entry name" value="tRNA_bind"/>
    <property type="match status" value="1"/>
</dbReference>
<proteinExistence type="predicted"/>